<dbReference type="GO" id="GO:0019627">
    <property type="term" value="P:urea metabolic process"/>
    <property type="evidence" value="ECO:0007669"/>
    <property type="project" value="InterPro"/>
</dbReference>
<dbReference type="GO" id="GO:0005737">
    <property type="term" value="C:cytoplasm"/>
    <property type="evidence" value="ECO:0007669"/>
    <property type="project" value="UniProtKB-SubCell"/>
</dbReference>
<comment type="subcellular location">
    <subcellularLocation>
        <location evidence="1 5">Cytoplasm</location>
    </subcellularLocation>
</comment>
<dbReference type="Proteomes" id="UP000199657">
    <property type="component" value="Unassembled WGS sequence"/>
</dbReference>
<keyword evidence="9" id="KW-1185">Reference proteome</keyword>
<dbReference type="NCBIfam" id="NF009751">
    <property type="entry name" value="PRK13261.1-1"/>
    <property type="match status" value="1"/>
</dbReference>
<protein>
    <recommendedName>
        <fullName evidence="5">Urease accessory protein UreE</fullName>
    </recommendedName>
</protein>
<reference evidence="8 9" key="1">
    <citation type="submission" date="2016-10" db="EMBL/GenBank/DDBJ databases">
        <authorList>
            <person name="de Groot N.N."/>
        </authorList>
    </citation>
    <scope>NUCLEOTIDE SEQUENCE [LARGE SCALE GENOMIC DNA]</scope>
    <source>
        <strain evidence="8 9">CGMCC 1.6291</strain>
    </source>
</reference>
<dbReference type="OrthoDB" id="5421304at2"/>
<dbReference type="GO" id="GO:0051082">
    <property type="term" value="F:unfolded protein binding"/>
    <property type="evidence" value="ECO:0007669"/>
    <property type="project" value="UniProtKB-UniRule"/>
</dbReference>
<feature type="domain" description="UreE urease accessory N-terminal" evidence="7">
    <location>
        <begin position="1"/>
        <end position="63"/>
    </location>
</feature>
<evidence type="ECO:0000259" key="7">
    <source>
        <dbReference type="SMART" id="SM00988"/>
    </source>
</evidence>
<dbReference type="RefSeq" id="WP_091645765.1">
    <property type="nucleotide sequence ID" value="NZ_FOEG01000010.1"/>
</dbReference>
<dbReference type="SUPFAM" id="SSF69287">
    <property type="entry name" value="Urease metallochaperone UreE, N-terminal domain"/>
    <property type="match status" value="1"/>
</dbReference>
<dbReference type="Gene3D" id="2.60.260.20">
    <property type="entry name" value="Urease metallochaperone UreE, N-terminal domain"/>
    <property type="match status" value="1"/>
</dbReference>
<dbReference type="SUPFAM" id="SSF69737">
    <property type="entry name" value="Urease metallochaperone UreE, C-terminal domain"/>
    <property type="match status" value="1"/>
</dbReference>
<sequence length="151" mass="16578">MLQLIERVTASASDGVLRLPFDIRQKSRFRAALDDGTEVGVFLERGQILRDGDCLRTEDGRVVRVEAADESVSTVRCADPTLLARVCYHLGNRHVPLQIGHGFCRYRHDHVLDEMVHGLGVSPAAEQAPFEPEAGAYGGGHGHGHGHDHEH</sequence>
<feature type="region of interest" description="Disordered" evidence="6">
    <location>
        <begin position="130"/>
        <end position="151"/>
    </location>
</feature>
<dbReference type="STRING" id="406100.SAMN04488052_11090"/>
<dbReference type="Pfam" id="PF05194">
    <property type="entry name" value="UreE_C"/>
    <property type="match status" value="1"/>
</dbReference>
<proteinExistence type="inferred from homology"/>
<evidence type="ECO:0000256" key="3">
    <source>
        <dbReference type="ARBA" id="ARBA00022596"/>
    </source>
</evidence>
<evidence type="ECO:0000256" key="5">
    <source>
        <dbReference type="HAMAP-Rule" id="MF_00822"/>
    </source>
</evidence>
<evidence type="ECO:0000256" key="1">
    <source>
        <dbReference type="ARBA" id="ARBA00004496"/>
    </source>
</evidence>
<dbReference type="InterPro" id="IPR004029">
    <property type="entry name" value="UreE_N"/>
</dbReference>
<dbReference type="InterPro" id="IPR036118">
    <property type="entry name" value="UreE_N_sf"/>
</dbReference>
<dbReference type="CDD" id="cd00571">
    <property type="entry name" value="UreE"/>
    <property type="match status" value="1"/>
</dbReference>
<comment type="similarity">
    <text evidence="5">Belongs to the UreE family.</text>
</comment>
<keyword evidence="3 5" id="KW-0533">Nickel</keyword>
<dbReference type="PIRSF" id="PIRSF036402">
    <property type="entry name" value="Ureas_acces_UreE"/>
    <property type="match status" value="1"/>
</dbReference>
<gene>
    <name evidence="5" type="primary">ureE</name>
    <name evidence="8" type="ORF">SAMN04488052_11090</name>
</gene>
<dbReference type="HAMAP" id="MF_00822">
    <property type="entry name" value="UreE"/>
    <property type="match status" value="1"/>
</dbReference>
<dbReference type="Pfam" id="PF02814">
    <property type="entry name" value="UreE_N"/>
    <property type="match status" value="1"/>
</dbReference>
<dbReference type="InterPro" id="IPR007864">
    <property type="entry name" value="UreE_C_dom"/>
</dbReference>
<keyword evidence="4 5" id="KW-0143">Chaperone</keyword>
<evidence type="ECO:0000313" key="9">
    <source>
        <dbReference type="Proteomes" id="UP000199657"/>
    </source>
</evidence>
<organism evidence="8 9">
    <name type="scientific">Aquisalimonas asiatica</name>
    <dbReference type="NCBI Taxonomy" id="406100"/>
    <lineage>
        <taxon>Bacteria</taxon>
        <taxon>Pseudomonadati</taxon>
        <taxon>Pseudomonadota</taxon>
        <taxon>Gammaproteobacteria</taxon>
        <taxon>Chromatiales</taxon>
        <taxon>Ectothiorhodospiraceae</taxon>
        <taxon>Aquisalimonas</taxon>
    </lineage>
</organism>
<comment type="function">
    <text evidence="5">Involved in urease metallocenter assembly. Binds nickel. Probably functions as a nickel donor during metallocenter assembly.</text>
</comment>
<dbReference type="SMART" id="SM00988">
    <property type="entry name" value="UreE_N"/>
    <property type="match status" value="1"/>
</dbReference>
<evidence type="ECO:0000313" key="8">
    <source>
        <dbReference type="EMBL" id="SEP11562.1"/>
    </source>
</evidence>
<evidence type="ECO:0000256" key="6">
    <source>
        <dbReference type="SAM" id="MobiDB-lite"/>
    </source>
</evidence>
<name>A0A1H8V7X0_9GAMM</name>
<keyword evidence="2 5" id="KW-0963">Cytoplasm</keyword>
<accession>A0A1H8V7X0</accession>
<dbReference type="InterPro" id="IPR012406">
    <property type="entry name" value="UreE"/>
</dbReference>
<evidence type="ECO:0000256" key="4">
    <source>
        <dbReference type="ARBA" id="ARBA00023186"/>
    </source>
</evidence>
<evidence type="ECO:0000256" key="2">
    <source>
        <dbReference type="ARBA" id="ARBA00022490"/>
    </source>
</evidence>
<dbReference type="GO" id="GO:0016151">
    <property type="term" value="F:nickel cation binding"/>
    <property type="evidence" value="ECO:0007669"/>
    <property type="project" value="UniProtKB-UniRule"/>
</dbReference>
<dbReference type="AlphaFoldDB" id="A0A1H8V7X0"/>
<dbReference type="GO" id="GO:0006457">
    <property type="term" value="P:protein folding"/>
    <property type="evidence" value="ECO:0007669"/>
    <property type="project" value="InterPro"/>
</dbReference>
<dbReference type="EMBL" id="FOEG01000010">
    <property type="protein sequence ID" value="SEP11562.1"/>
    <property type="molecule type" value="Genomic_DNA"/>
</dbReference>
<dbReference type="Gene3D" id="3.30.70.790">
    <property type="entry name" value="UreE, C-terminal domain"/>
    <property type="match status" value="1"/>
</dbReference>
<dbReference type="GO" id="GO:0065003">
    <property type="term" value="P:protein-containing complex assembly"/>
    <property type="evidence" value="ECO:0007669"/>
    <property type="project" value="InterPro"/>
</dbReference>